<dbReference type="InterPro" id="IPR015943">
    <property type="entry name" value="WD40/YVTN_repeat-like_dom_sf"/>
</dbReference>
<evidence type="ECO:0000313" key="9">
    <source>
        <dbReference type="Proteomes" id="UP001623330"/>
    </source>
</evidence>
<evidence type="ECO:0000256" key="5">
    <source>
        <dbReference type="ARBA" id="ARBA00026229"/>
    </source>
</evidence>
<evidence type="ECO:0000256" key="3">
    <source>
        <dbReference type="ARBA" id="ARBA00022574"/>
    </source>
</evidence>
<proteinExistence type="inferred from homology"/>
<organism evidence="8 9">
    <name type="scientific">Nakaseomyces bracarensis</name>
    <dbReference type="NCBI Taxonomy" id="273131"/>
    <lineage>
        <taxon>Eukaryota</taxon>
        <taxon>Fungi</taxon>
        <taxon>Dikarya</taxon>
        <taxon>Ascomycota</taxon>
        <taxon>Saccharomycotina</taxon>
        <taxon>Saccharomycetes</taxon>
        <taxon>Saccharomycetales</taxon>
        <taxon>Saccharomycetaceae</taxon>
        <taxon>Nakaseomyces</taxon>
    </lineage>
</organism>
<comment type="function">
    <text evidence="1 7">Component of the RIX1 complex required for processing of ITS2 sequences from 35S pre-rRNA.</text>
</comment>
<comment type="subunit">
    <text evidence="7">Component of the RIX1 complex, composed of IPI1, RIX1/IPI2 and IPI3 in a 1:2:2 stoichiometry. The complex interacts (via RIX1) with MDN1 (via its hexameric AAA ATPase ring) and the pre-60S ribosome particles.</text>
</comment>
<evidence type="ECO:0000256" key="7">
    <source>
        <dbReference type="RuleBase" id="RU369067"/>
    </source>
</evidence>
<dbReference type="InterPro" id="IPR036322">
    <property type="entry name" value="WD40_repeat_dom_sf"/>
</dbReference>
<evidence type="ECO:0000256" key="2">
    <source>
        <dbReference type="ARBA" id="ARBA00010143"/>
    </source>
</evidence>
<comment type="similarity">
    <text evidence="2 7">Belongs to the WD repeat IPI3/WDR18 family.</text>
</comment>
<dbReference type="InterPro" id="IPR045227">
    <property type="entry name" value="WDR18/Ipi3/RID3"/>
</dbReference>
<evidence type="ECO:0000256" key="6">
    <source>
        <dbReference type="PROSITE-ProRule" id="PRU00221"/>
    </source>
</evidence>
<dbReference type="Proteomes" id="UP001623330">
    <property type="component" value="Unassembled WGS sequence"/>
</dbReference>
<sequence>MDESVIFTTRQSALVTSLYSGEQAVLRQCASRTNSAVKVGKKYLFIAQSNKALINVYNIEGSHKRETVEQRLPLPEAVNCLEVIQNQYNECREFVEKSAFDLPYLLLASTESGKLYCWELNSGALLNVKQMAHYQAITRIKSIMDGKYFVTSGKDSRVIIWQTSDFVSNSSAEPKPVCILHDHTLSVTDIAVSMAHGENFSTSGVKLFTGSEDSTIRCYDVAFLKGDARKKLNNENKSLYQPKLLATFTFPAPITSLALDPADRSLYAGTAQGVYNLSLYYHIENTHSIVNLVQASSSNKNKIYSIVENNVAGNLETKKLFSMGQLVSTKLLQTAVTKLEITFDGTILLVGNQFGRISVLEVASKQILRTLQPLTTADTEEDPITNIITNIVNRSAQDNILEQTSVQNKNTQKLPVLQRIMFDKSQKHELWFQNPETPELSRPINAVLPLADFDSYMDQLRSQEAVFATTETTTQVKVVNTSSDEGQGHGQEQELQDIKKAYKELRELHESLFKEHEQLLSSMN</sequence>
<dbReference type="EMBL" id="JBEVYD010000005">
    <property type="protein sequence ID" value="KAL3232420.1"/>
    <property type="molecule type" value="Genomic_DNA"/>
</dbReference>
<comment type="subcellular location">
    <subcellularLocation>
        <location evidence="7">Nucleus</location>
    </subcellularLocation>
</comment>
<keyword evidence="7" id="KW-0539">Nucleus</keyword>
<evidence type="ECO:0000313" key="8">
    <source>
        <dbReference type="EMBL" id="KAL3232420.1"/>
    </source>
</evidence>
<keyword evidence="4" id="KW-0677">Repeat</keyword>
<dbReference type="Gene3D" id="2.130.10.10">
    <property type="entry name" value="YVTN repeat-like/Quinoprotein amine dehydrogenase"/>
    <property type="match status" value="2"/>
</dbReference>
<accession>A0ABR4NUL4</accession>
<dbReference type="SUPFAM" id="SSF50978">
    <property type="entry name" value="WD40 repeat-like"/>
    <property type="match status" value="1"/>
</dbReference>
<comment type="caution">
    <text evidence="8">The sequence shown here is derived from an EMBL/GenBank/DDBJ whole genome shotgun (WGS) entry which is preliminary data.</text>
</comment>
<evidence type="ECO:0000256" key="4">
    <source>
        <dbReference type="ARBA" id="ARBA00022737"/>
    </source>
</evidence>
<dbReference type="PROSITE" id="PS50082">
    <property type="entry name" value="WD_REPEATS_2"/>
    <property type="match status" value="1"/>
</dbReference>
<dbReference type="SMART" id="SM00320">
    <property type="entry name" value="WD40"/>
    <property type="match status" value="4"/>
</dbReference>
<reference evidence="8 9" key="1">
    <citation type="submission" date="2024-05" db="EMBL/GenBank/DDBJ databases">
        <title>Long read based assembly of the Candida bracarensis genome reveals expanded adhesin content.</title>
        <authorList>
            <person name="Marcet-Houben M."/>
            <person name="Ksiezopolska E."/>
            <person name="Gabaldon T."/>
        </authorList>
    </citation>
    <scope>NUCLEOTIDE SEQUENCE [LARGE SCALE GENOMIC DNA]</scope>
    <source>
        <strain evidence="8 9">CBM6</strain>
    </source>
</reference>
<name>A0ABR4NUL4_9SACH</name>
<keyword evidence="9" id="KW-1185">Reference proteome</keyword>
<feature type="repeat" description="WD" evidence="6">
    <location>
        <begin position="130"/>
        <end position="162"/>
    </location>
</feature>
<dbReference type="PANTHER" id="PTHR18763">
    <property type="entry name" value="WD-REPEAT PROTEIN 18"/>
    <property type="match status" value="1"/>
</dbReference>
<dbReference type="Pfam" id="PF00400">
    <property type="entry name" value="WD40"/>
    <property type="match status" value="2"/>
</dbReference>
<protein>
    <recommendedName>
        <fullName evidence="5 7">Pre-rRNA-processing protein IPI3</fullName>
    </recommendedName>
</protein>
<gene>
    <name evidence="8" type="ORF">RNJ44_04336</name>
</gene>
<keyword evidence="3 6" id="KW-0853">WD repeat</keyword>
<dbReference type="InterPro" id="IPR001680">
    <property type="entry name" value="WD40_rpt"/>
</dbReference>
<keyword evidence="7" id="KW-0698">rRNA processing</keyword>
<evidence type="ECO:0000256" key="1">
    <source>
        <dbReference type="ARBA" id="ARBA00002355"/>
    </source>
</evidence>
<dbReference type="PANTHER" id="PTHR18763:SF0">
    <property type="entry name" value="WD REPEAT-CONTAINING PROTEIN 18"/>
    <property type="match status" value="1"/>
</dbReference>